<reference evidence="2 3" key="1">
    <citation type="submission" date="2014-04" db="EMBL/GenBank/DDBJ databases">
        <authorList>
            <consortium name="DOE Joint Genome Institute"/>
            <person name="Kuo A."/>
            <person name="Gay G."/>
            <person name="Dore J."/>
            <person name="Kohler A."/>
            <person name="Nagy L.G."/>
            <person name="Floudas D."/>
            <person name="Copeland A."/>
            <person name="Barry K.W."/>
            <person name="Cichocki N."/>
            <person name="Veneault-Fourrey C."/>
            <person name="LaButti K."/>
            <person name="Lindquist E.A."/>
            <person name="Lipzen A."/>
            <person name="Lundell T."/>
            <person name="Morin E."/>
            <person name="Murat C."/>
            <person name="Sun H."/>
            <person name="Tunlid A."/>
            <person name="Henrissat B."/>
            <person name="Grigoriev I.V."/>
            <person name="Hibbett D.S."/>
            <person name="Martin F."/>
            <person name="Nordberg H.P."/>
            <person name="Cantor M.N."/>
            <person name="Hua S.X."/>
        </authorList>
    </citation>
    <scope>NUCLEOTIDE SEQUENCE [LARGE SCALE GENOMIC DNA]</scope>
    <source>
        <strain evidence="3">h7</strain>
    </source>
</reference>
<dbReference type="HOGENOM" id="CLU_000384_22_0_1"/>
<dbReference type="PANTHER" id="PTHR48475:SF1">
    <property type="entry name" value="RNASE H TYPE-1 DOMAIN-CONTAINING PROTEIN"/>
    <property type="match status" value="1"/>
</dbReference>
<accession>A0A0C2YRK6</accession>
<dbReference type="Gene3D" id="3.30.420.10">
    <property type="entry name" value="Ribonuclease H-like superfamily/Ribonuclease H"/>
    <property type="match status" value="1"/>
</dbReference>
<feature type="region of interest" description="Disordered" evidence="1">
    <location>
        <begin position="258"/>
        <end position="281"/>
    </location>
</feature>
<name>A0A0C2YRK6_HEBCY</name>
<dbReference type="OrthoDB" id="446925at2759"/>
<dbReference type="STRING" id="686832.A0A0C2YRK6"/>
<evidence type="ECO:0000313" key="2">
    <source>
        <dbReference type="EMBL" id="KIM43642.1"/>
    </source>
</evidence>
<dbReference type="EMBL" id="KN831775">
    <property type="protein sequence ID" value="KIM43642.1"/>
    <property type="molecule type" value="Genomic_DNA"/>
</dbReference>
<organism evidence="2 3">
    <name type="scientific">Hebeloma cylindrosporum</name>
    <dbReference type="NCBI Taxonomy" id="76867"/>
    <lineage>
        <taxon>Eukaryota</taxon>
        <taxon>Fungi</taxon>
        <taxon>Dikarya</taxon>
        <taxon>Basidiomycota</taxon>
        <taxon>Agaricomycotina</taxon>
        <taxon>Agaricomycetes</taxon>
        <taxon>Agaricomycetidae</taxon>
        <taxon>Agaricales</taxon>
        <taxon>Agaricineae</taxon>
        <taxon>Hymenogastraceae</taxon>
        <taxon>Hebeloma</taxon>
    </lineage>
</organism>
<protein>
    <recommendedName>
        <fullName evidence="4">Integrase catalytic domain-containing protein</fullName>
    </recommendedName>
</protein>
<dbReference type="Proteomes" id="UP000053424">
    <property type="component" value="Unassembled WGS sequence"/>
</dbReference>
<evidence type="ECO:0008006" key="4">
    <source>
        <dbReference type="Google" id="ProtNLM"/>
    </source>
</evidence>
<evidence type="ECO:0000313" key="3">
    <source>
        <dbReference type="Proteomes" id="UP000053424"/>
    </source>
</evidence>
<dbReference type="AlphaFoldDB" id="A0A0C2YRK6"/>
<dbReference type="InterPro" id="IPR012337">
    <property type="entry name" value="RNaseH-like_sf"/>
</dbReference>
<dbReference type="GO" id="GO:0003676">
    <property type="term" value="F:nucleic acid binding"/>
    <property type="evidence" value="ECO:0007669"/>
    <property type="project" value="InterPro"/>
</dbReference>
<sequence length="281" mass="32505">MEDPLERQQWLEQKYGITGITISSYNSRANGFVERPHWDIRQMLYKPCGGNISKWYWFLPHVLWADHISIRKRLGSSPFFMITGTHPTIPLDVVEATSLVELPDQVLMDDELVGYRARALAKHKTHVDEMRARVSEDKVKQLLRYEKDHKAVIKDYKFKLGDLILVRNTAIEKNLDKKMKARYLGPMVVIRRTKGGSYVIAEMNGALWQSKVGAFHCIFYYARKAIELPKNILEWLDISEEGLEKILKKDNGDKEWTGEDDLTFGNMNLRGDESDSDDEGV</sequence>
<reference evidence="3" key="2">
    <citation type="submission" date="2015-01" db="EMBL/GenBank/DDBJ databases">
        <title>Evolutionary Origins and Diversification of the Mycorrhizal Mutualists.</title>
        <authorList>
            <consortium name="DOE Joint Genome Institute"/>
            <consortium name="Mycorrhizal Genomics Consortium"/>
            <person name="Kohler A."/>
            <person name="Kuo A."/>
            <person name="Nagy L.G."/>
            <person name="Floudas D."/>
            <person name="Copeland A."/>
            <person name="Barry K.W."/>
            <person name="Cichocki N."/>
            <person name="Veneault-Fourrey C."/>
            <person name="LaButti K."/>
            <person name="Lindquist E.A."/>
            <person name="Lipzen A."/>
            <person name="Lundell T."/>
            <person name="Morin E."/>
            <person name="Murat C."/>
            <person name="Riley R."/>
            <person name="Ohm R."/>
            <person name="Sun H."/>
            <person name="Tunlid A."/>
            <person name="Henrissat B."/>
            <person name="Grigoriev I.V."/>
            <person name="Hibbett D.S."/>
            <person name="Martin F."/>
        </authorList>
    </citation>
    <scope>NUCLEOTIDE SEQUENCE [LARGE SCALE GENOMIC DNA]</scope>
    <source>
        <strain evidence="3">h7</strain>
    </source>
</reference>
<dbReference type="InterPro" id="IPR036397">
    <property type="entry name" value="RNaseH_sf"/>
</dbReference>
<keyword evidence="3" id="KW-1185">Reference proteome</keyword>
<evidence type="ECO:0000256" key="1">
    <source>
        <dbReference type="SAM" id="MobiDB-lite"/>
    </source>
</evidence>
<dbReference type="SUPFAM" id="SSF53098">
    <property type="entry name" value="Ribonuclease H-like"/>
    <property type="match status" value="1"/>
</dbReference>
<dbReference type="PANTHER" id="PTHR48475">
    <property type="entry name" value="RIBONUCLEASE H"/>
    <property type="match status" value="1"/>
</dbReference>
<proteinExistence type="predicted"/>
<gene>
    <name evidence="2" type="ORF">M413DRAFT_25969</name>
</gene>